<dbReference type="EMBL" id="JAWDJX010000043">
    <property type="protein sequence ID" value="KAK3048990.1"/>
    <property type="molecule type" value="Genomic_DNA"/>
</dbReference>
<feature type="region of interest" description="Disordered" evidence="3">
    <location>
        <begin position="1"/>
        <end position="61"/>
    </location>
</feature>
<evidence type="ECO:0000313" key="6">
    <source>
        <dbReference type="EMBL" id="KAK3048990.1"/>
    </source>
</evidence>
<feature type="transmembrane region" description="Helical" evidence="4">
    <location>
        <begin position="413"/>
        <end position="436"/>
    </location>
</feature>
<gene>
    <name evidence="6" type="ORF">LTR09_009644</name>
</gene>
<dbReference type="InterPro" id="IPR020846">
    <property type="entry name" value="MFS_dom"/>
</dbReference>
<feature type="transmembrane region" description="Helical" evidence="4">
    <location>
        <begin position="279"/>
        <end position="301"/>
    </location>
</feature>
<feature type="transmembrane region" description="Helical" evidence="4">
    <location>
        <begin position="228"/>
        <end position="251"/>
    </location>
</feature>
<dbReference type="Pfam" id="PF07690">
    <property type="entry name" value="MFS_1"/>
    <property type="match status" value="1"/>
</dbReference>
<dbReference type="InterPro" id="IPR036259">
    <property type="entry name" value="MFS_trans_sf"/>
</dbReference>
<feature type="transmembrane region" description="Helical" evidence="4">
    <location>
        <begin position="70"/>
        <end position="93"/>
    </location>
</feature>
<dbReference type="GO" id="GO:0016020">
    <property type="term" value="C:membrane"/>
    <property type="evidence" value="ECO:0007669"/>
    <property type="project" value="UniProtKB-SubCell"/>
</dbReference>
<feature type="transmembrane region" description="Helical" evidence="4">
    <location>
        <begin position="379"/>
        <end position="401"/>
    </location>
</feature>
<evidence type="ECO:0000256" key="1">
    <source>
        <dbReference type="ARBA" id="ARBA00004141"/>
    </source>
</evidence>
<evidence type="ECO:0000313" key="7">
    <source>
        <dbReference type="Proteomes" id="UP001271007"/>
    </source>
</evidence>
<keyword evidence="7" id="KW-1185">Reference proteome</keyword>
<comment type="subcellular location">
    <subcellularLocation>
        <location evidence="1">Membrane</location>
        <topology evidence="1">Multi-pass membrane protein</topology>
    </subcellularLocation>
</comment>
<reference evidence="6" key="1">
    <citation type="submission" date="2023-04" db="EMBL/GenBank/DDBJ databases">
        <title>Black Yeasts Isolated from many extreme environments.</title>
        <authorList>
            <person name="Coleine C."/>
            <person name="Stajich J.E."/>
            <person name="Selbmann L."/>
        </authorList>
    </citation>
    <scope>NUCLEOTIDE SEQUENCE</scope>
    <source>
        <strain evidence="6">CCFEE 5312</strain>
    </source>
</reference>
<accession>A0AAJ0D8N5</accession>
<protein>
    <recommendedName>
        <fullName evidence="5">Major facilitator superfamily (MFS) profile domain-containing protein</fullName>
    </recommendedName>
</protein>
<evidence type="ECO:0000256" key="2">
    <source>
        <dbReference type="ARBA" id="ARBA00006727"/>
    </source>
</evidence>
<keyword evidence="4" id="KW-1133">Transmembrane helix</keyword>
<evidence type="ECO:0000259" key="5">
    <source>
        <dbReference type="PROSITE" id="PS50850"/>
    </source>
</evidence>
<dbReference type="CDD" id="cd17352">
    <property type="entry name" value="MFS_MCT_SLC16"/>
    <property type="match status" value="1"/>
</dbReference>
<dbReference type="PROSITE" id="PS50850">
    <property type="entry name" value="MFS"/>
    <property type="match status" value="1"/>
</dbReference>
<comment type="caution">
    <text evidence="6">The sequence shown here is derived from an EMBL/GenBank/DDBJ whole genome shotgun (WGS) entry which is preliminary data.</text>
</comment>
<feature type="transmembrane region" description="Helical" evidence="4">
    <location>
        <begin position="142"/>
        <end position="165"/>
    </location>
</feature>
<feature type="domain" description="Major facilitator superfamily (MFS) profile" evidence="5">
    <location>
        <begin position="72"/>
        <end position="472"/>
    </location>
</feature>
<evidence type="ECO:0000256" key="3">
    <source>
        <dbReference type="SAM" id="MobiDB-lite"/>
    </source>
</evidence>
<dbReference type="InterPro" id="IPR011701">
    <property type="entry name" value="MFS"/>
</dbReference>
<organism evidence="6 7">
    <name type="scientific">Extremus antarcticus</name>
    <dbReference type="NCBI Taxonomy" id="702011"/>
    <lineage>
        <taxon>Eukaryota</taxon>
        <taxon>Fungi</taxon>
        <taxon>Dikarya</taxon>
        <taxon>Ascomycota</taxon>
        <taxon>Pezizomycotina</taxon>
        <taxon>Dothideomycetes</taxon>
        <taxon>Dothideomycetidae</taxon>
        <taxon>Mycosphaerellales</taxon>
        <taxon>Extremaceae</taxon>
        <taxon>Extremus</taxon>
    </lineage>
</organism>
<dbReference type="AlphaFoldDB" id="A0AAJ0D8N5"/>
<feature type="transmembrane region" description="Helical" evidence="4">
    <location>
        <begin position="442"/>
        <end position="467"/>
    </location>
</feature>
<evidence type="ECO:0000256" key="4">
    <source>
        <dbReference type="SAM" id="Phobius"/>
    </source>
</evidence>
<dbReference type="PANTHER" id="PTHR11360:SF177">
    <property type="entry name" value="RIBOFLAVIN TRANSPORTER MCH5"/>
    <property type="match status" value="1"/>
</dbReference>
<dbReference type="GO" id="GO:0022857">
    <property type="term" value="F:transmembrane transporter activity"/>
    <property type="evidence" value="ECO:0007669"/>
    <property type="project" value="InterPro"/>
</dbReference>
<feature type="transmembrane region" description="Helical" evidence="4">
    <location>
        <begin position="171"/>
        <end position="193"/>
    </location>
</feature>
<feature type="compositionally biased region" description="Polar residues" evidence="3">
    <location>
        <begin position="23"/>
        <end position="40"/>
    </location>
</feature>
<feature type="transmembrane region" description="Helical" evidence="4">
    <location>
        <begin position="113"/>
        <end position="135"/>
    </location>
</feature>
<sequence>MQLAESGGPDVVDDAHSGHNRTVEASSSIQHTAVMTSNPASGPLPDIERPSSPRDAAPISDDDTYPEGGLAAWLTVFGAWCTMTGGLGLLNSVASLQNYLSENQLSDYPESTIAWIFSLQVFIAFFCGIQVGPAFDAFGPRFLVLAGSVLLVVAMLILGECTQYWHFLLDYGILSGLGTSLLISPPLAAIGHFFDRKRAFATGIAMSGSSVGGIIFPLVFRATYPRYGFAWACRILAFIIAFLLVFANIFLRARLPPRKPKLRDILPDFKIFLDGDGSLAICTAALFLMELALFIPLAYITSFCISVGLDRSFSYQILAILNGASVIGRTVPGLVADKIGRYNANMIMLAFCAVTNLAVWLPIAVISPPPSNATLKGVIILYAILFGICSGSNLSLIGPCIGQLCETKHYGRYFTTSYVFCSFAGLIGIPIAGAIVDSTGGRYWGLTIFVGLVYALSSLGMATVRLIKVGSKLRAIF</sequence>
<proteinExistence type="inferred from homology"/>
<dbReference type="Proteomes" id="UP001271007">
    <property type="component" value="Unassembled WGS sequence"/>
</dbReference>
<dbReference type="Gene3D" id="1.20.1250.20">
    <property type="entry name" value="MFS general substrate transporter like domains"/>
    <property type="match status" value="1"/>
</dbReference>
<name>A0AAJ0D8N5_9PEZI</name>
<comment type="similarity">
    <text evidence="2">Belongs to the major facilitator superfamily. Monocarboxylate porter (TC 2.A.1.13) family.</text>
</comment>
<keyword evidence="4" id="KW-0472">Membrane</keyword>
<feature type="transmembrane region" description="Helical" evidence="4">
    <location>
        <begin position="200"/>
        <end position="222"/>
    </location>
</feature>
<dbReference type="PANTHER" id="PTHR11360">
    <property type="entry name" value="MONOCARBOXYLATE TRANSPORTER"/>
    <property type="match status" value="1"/>
</dbReference>
<keyword evidence="4" id="KW-0812">Transmembrane</keyword>
<feature type="transmembrane region" description="Helical" evidence="4">
    <location>
        <begin position="347"/>
        <end position="367"/>
    </location>
</feature>
<dbReference type="InterPro" id="IPR050327">
    <property type="entry name" value="Proton-linked_MCT"/>
</dbReference>
<dbReference type="SUPFAM" id="SSF103473">
    <property type="entry name" value="MFS general substrate transporter"/>
    <property type="match status" value="1"/>
</dbReference>